<dbReference type="RefSeq" id="WP_379960240.1">
    <property type="nucleotide sequence ID" value="NZ_JAUYVI010000007.1"/>
</dbReference>
<dbReference type="InterPro" id="IPR036465">
    <property type="entry name" value="vWFA_dom_sf"/>
</dbReference>
<dbReference type="PANTHER" id="PTHR33608:SF3">
    <property type="entry name" value="SLR2013 PROTEIN"/>
    <property type="match status" value="1"/>
</dbReference>
<sequence length="443" mass="49191">MILILPTGRAVALVAAAPLVALLLAAVAPRLWLLGPAYLGVVLLALALDGLLAMPLRRLAVRFQPPDMLFVGETAAALLDLTPGGRRIPPRIDAVIDHGPTVEMPSLLEIASQGAQTIRTEIPLLPRRRGTVPLTALWLRWTGPYGLMRLQVRQPLDVKLKVVPNIRAVRAAAIALMRQDSSFGIKDQRQLGDGSEFDALRDYQPGFDRRAIDWKHSARHRRLVCKEFRSERNHQIILALDTGHLMREPIGGVPRLDHAINAALLLSYASLKGGDRVGLFGFDSRVRLRSEPMGGVDRFPRLQRMTAELDYAAEETNFTLGLTLLAQQLQRRSLIVLFTDFVDTVTAELMVENLGRLSGRHLVLFVTLQDPELRAIVDAAPDSIAGSMEAVARAVVADELRKERLVVFEKLRRLGVQCLEAPYNRVGTDLINRYLAIKQREMI</sequence>
<keyword evidence="1" id="KW-1133">Transmembrane helix</keyword>
<reference evidence="4" key="1">
    <citation type="submission" date="2023-08" db="EMBL/GenBank/DDBJ databases">
        <title>Rhodospirillaceae gen. nov., a novel taxon isolated from the Yangtze River Yuezi River estuary sludge.</title>
        <authorList>
            <person name="Ruan L."/>
        </authorList>
    </citation>
    <scope>NUCLEOTIDE SEQUENCE [LARGE SCALE GENOMIC DNA]</scope>
    <source>
        <strain evidence="4">R-7</strain>
    </source>
</reference>
<comment type="caution">
    <text evidence="3">The sequence shown here is derived from an EMBL/GenBank/DDBJ whole genome shotgun (WGS) entry which is preliminary data.</text>
</comment>
<keyword evidence="1" id="KW-0472">Membrane</keyword>
<dbReference type="PANTHER" id="PTHR33608">
    <property type="entry name" value="BLL2464 PROTEIN"/>
    <property type="match status" value="1"/>
</dbReference>
<accession>A0ABU0YU78</accession>
<dbReference type="CDD" id="cd00198">
    <property type="entry name" value="vWFA"/>
    <property type="match status" value="1"/>
</dbReference>
<name>A0ABU0YU78_9PROT</name>
<dbReference type="EMBL" id="JAUYVI010000007">
    <property type="protein sequence ID" value="MDQ7250665.1"/>
    <property type="molecule type" value="Genomic_DNA"/>
</dbReference>
<organism evidence="3 4">
    <name type="scientific">Dongia sedimenti</name>
    <dbReference type="NCBI Taxonomy" id="3064282"/>
    <lineage>
        <taxon>Bacteria</taxon>
        <taxon>Pseudomonadati</taxon>
        <taxon>Pseudomonadota</taxon>
        <taxon>Alphaproteobacteria</taxon>
        <taxon>Rhodospirillales</taxon>
        <taxon>Dongiaceae</taxon>
        <taxon>Dongia</taxon>
    </lineage>
</organism>
<keyword evidence="1" id="KW-0812">Transmembrane</keyword>
<evidence type="ECO:0000313" key="3">
    <source>
        <dbReference type="EMBL" id="MDQ7250665.1"/>
    </source>
</evidence>
<dbReference type="InterPro" id="IPR002881">
    <property type="entry name" value="DUF58"/>
</dbReference>
<evidence type="ECO:0000259" key="2">
    <source>
        <dbReference type="Pfam" id="PF01882"/>
    </source>
</evidence>
<gene>
    <name evidence="3" type="ORF">Q8A70_23450</name>
</gene>
<dbReference type="Pfam" id="PF01882">
    <property type="entry name" value="DUF58"/>
    <property type="match status" value="1"/>
</dbReference>
<evidence type="ECO:0000256" key="1">
    <source>
        <dbReference type="SAM" id="Phobius"/>
    </source>
</evidence>
<keyword evidence="4" id="KW-1185">Reference proteome</keyword>
<protein>
    <submittedName>
        <fullName evidence="3">DUF58 domain-containing protein</fullName>
    </submittedName>
</protein>
<feature type="domain" description="DUF58" evidence="2">
    <location>
        <begin position="200"/>
        <end position="374"/>
    </location>
</feature>
<dbReference type="Proteomes" id="UP001230156">
    <property type="component" value="Unassembled WGS sequence"/>
</dbReference>
<proteinExistence type="predicted"/>
<feature type="transmembrane region" description="Helical" evidence="1">
    <location>
        <begin position="35"/>
        <end position="54"/>
    </location>
</feature>
<evidence type="ECO:0000313" key="4">
    <source>
        <dbReference type="Proteomes" id="UP001230156"/>
    </source>
</evidence>
<dbReference type="SUPFAM" id="SSF53300">
    <property type="entry name" value="vWA-like"/>
    <property type="match status" value="1"/>
</dbReference>
<dbReference type="Gene3D" id="3.40.50.410">
    <property type="entry name" value="von Willebrand factor, type A domain"/>
    <property type="match status" value="1"/>
</dbReference>